<evidence type="ECO:0000313" key="3">
    <source>
        <dbReference type="Proteomes" id="UP000308092"/>
    </source>
</evidence>
<accession>A0A4S3JKT3</accession>
<protein>
    <submittedName>
        <fullName evidence="2">Uncharacterized protein</fullName>
    </submittedName>
</protein>
<name>A0A4S3JKT3_9EURO</name>
<organism evidence="2 3">
    <name type="scientific">Aspergillus tanneri</name>
    <dbReference type="NCBI Taxonomy" id="1220188"/>
    <lineage>
        <taxon>Eukaryota</taxon>
        <taxon>Fungi</taxon>
        <taxon>Dikarya</taxon>
        <taxon>Ascomycota</taxon>
        <taxon>Pezizomycotina</taxon>
        <taxon>Eurotiomycetes</taxon>
        <taxon>Eurotiomycetidae</taxon>
        <taxon>Eurotiales</taxon>
        <taxon>Aspergillaceae</taxon>
        <taxon>Aspergillus</taxon>
        <taxon>Aspergillus subgen. Circumdati</taxon>
    </lineage>
</organism>
<gene>
    <name evidence="2" type="ORF">EYZ11_004339</name>
</gene>
<feature type="region of interest" description="Disordered" evidence="1">
    <location>
        <begin position="66"/>
        <end position="107"/>
    </location>
</feature>
<proteinExistence type="predicted"/>
<comment type="caution">
    <text evidence="2">The sequence shown here is derived from an EMBL/GenBank/DDBJ whole genome shotgun (WGS) entry which is preliminary data.</text>
</comment>
<reference evidence="2 3" key="1">
    <citation type="submission" date="2019-03" db="EMBL/GenBank/DDBJ databases">
        <title>The genome sequence of a newly discovered highly antifungal drug resistant Aspergillus species, Aspergillus tanneri NIH 1004.</title>
        <authorList>
            <person name="Mounaud S."/>
            <person name="Singh I."/>
            <person name="Joardar V."/>
            <person name="Pakala S."/>
            <person name="Pakala S."/>
            <person name="Venepally P."/>
            <person name="Hoover J."/>
            <person name="Nierman W."/>
            <person name="Chung J."/>
            <person name="Losada L."/>
        </authorList>
    </citation>
    <scope>NUCLEOTIDE SEQUENCE [LARGE SCALE GENOMIC DNA]</scope>
    <source>
        <strain evidence="2 3">NIH1004</strain>
    </source>
</reference>
<evidence type="ECO:0000256" key="1">
    <source>
        <dbReference type="SAM" id="MobiDB-lite"/>
    </source>
</evidence>
<keyword evidence="3" id="KW-1185">Reference proteome</keyword>
<dbReference type="VEuPathDB" id="FungiDB:EYZ11_004339"/>
<dbReference type="AlphaFoldDB" id="A0A4S3JKT3"/>
<feature type="compositionally biased region" description="Basic and acidic residues" evidence="1">
    <location>
        <begin position="90"/>
        <end position="107"/>
    </location>
</feature>
<evidence type="ECO:0000313" key="2">
    <source>
        <dbReference type="EMBL" id="THC96176.1"/>
    </source>
</evidence>
<dbReference type="STRING" id="1220188.A0A4S3JKT3"/>
<dbReference type="EMBL" id="SOSA01000125">
    <property type="protein sequence ID" value="THC96176.1"/>
    <property type="molecule type" value="Genomic_DNA"/>
</dbReference>
<dbReference type="Proteomes" id="UP000308092">
    <property type="component" value="Unassembled WGS sequence"/>
</dbReference>
<sequence length="107" mass="12594">MLLMAWGGEPIGNMKHVEDDVSRSKEEICSLWGLYQNPRPYNILWNGELKRALIIDFHCSELDPRPVEKRPVKKRPSYRRSLTVGQRLRGRNDFMRSTNDDNGEHRD</sequence>